<evidence type="ECO:0000313" key="3">
    <source>
        <dbReference type="EMBL" id="PFG18061.1"/>
    </source>
</evidence>
<keyword evidence="4" id="KW-1185">Reference proteome</keyword>
<dbReference type="InterPro" id="IPR021309">
    <property type="entry name" value="YgaP-like_TM"/>
</dbReference>
<comment type="caution">
    <text evidence="3">The sequence shown here is derived from an EMBL/GenBank/DDBJ whole genome shotgun (WGS) entry which is preliminary data.</text>
</comment>
<dbReference type="Proteomes" id="UP000226079">
    <property type="component" value="Unassembled WGS sequence"/>
</dbReference>
<proteinExistence type="predicted"/>
<evidence type="ECO:0000259" key="2">
    <source>
        <dbReference type="Pfam" id="PF11127"/>
    </source>
</evidence>
<protein>
    <recommendedName>
        <fullName evidence="2">Inner membrane protein YgaP-like transmembrane domain-containing protein</fullName>
    </recommendedName>
</protein>
<keyword evidence="1" id="KW-1133">Transmembrane helix</keyword>
<feature type="domain" description="Inner membrane protein YgaP-like transmembrane" evidence="2">
    <location>
        <begin position="1"/>
        <end position="62"/>
    </location>
</feature>
<organism evidence="3 4">
    <name type="scientific">Propionicimonas paludicola</name>
    <dbReference type="NCBI Taxonomy" id="185243"/>
    <lineage>
        <taxon>Bacteria</taxon>
        <taxon>Bacillati</taxon>
        <taxon>Actinomycetota</taxon>
        <taxon>Actinomycetes</taxon>
        <taxon>Propionibacteriales</taxon>
        <taxon>Nocardioidaceae</taxon>
        <taxon>Propionicimonas</taxon>
    </lineage>
</organism>
<dbReference type="AlphaFoldDB" id="A0A2A9CV95"/>
<keyword evidence="1" id="KW-0812">Transmembrane</keyword>
<gene>
    <name evidence="3" type="ORF">ATK74_2641</name>
</gene>
<dbReference type="RefSeq" id="WP_098461444.1">
    <property type="nucleotide sequence ID" value="NZ_PDJC01000001.1"/>
</dbReference>
<sequence>MKVNLGSLDRITRVAAGSVLLVLGWLLGGWLLLVALLGAALIVTGAIGFCPIYARYGLSTSPHR</sequence>
<accession>A0A2A9CV95</accession>
<evidence type="ECO:0000256" key="1">
    <source>
        <dbReference type="SAM" id="Phobius"/>
    </source>
</evidence>
<keyword evidence="1" id="KW-0472">Membrane</keyword>
<feature type="transmembrane region" description="Helical" evidence="1">
    <location>
        <begin position="12"/>
        <end position="33"/>
    </location>
</feature>
<reference evidence="3 4" key="1">
    <citation type="submission" date="2017-10" db="EMBL/GenBank/DDBJ databases">
        <title>Sequencing the genomes of 1000 actinobacteria strains.</title>
        <authorList>
            <person name="Klenk H.-P."/>
        </authorList>
    </citation>
    <scope>NUCLEOTIDE SEQUENCE [LARGE SCALE GENOMIC DNA]</scope>
    <source>
        <strain evidence="3 4">DSM 15597</strain>
    </source>
</reference>
<dbReference type="Gene3D" id="6.10.140.1340">
    <property type="match status" value="1"/>
</dbReference>
<dbReference type="EMBL" id="PDJC01000001">
    <property type="protein sequence ID" value="PFG18061.1"/>
    <property type="molecule type" value="Genomic_DNA"/>
</dbReference>
<evidence type="ECO:0000313" key="4">
    <source>
        <dbReference type="Proteomes" id="UP000226079"/>
    </source>
</evidence>
<name>A0A2A9CV95_9ACTN</name>
<dbReference type="Pfam" id="PF11127">
    <property type="entry name" value="YgaP-like_TM"/>
    <property type="match status" value="1"/>
</dbReference>